<dbReference type="GO" id="GO:0005525">
    <property type="term" value="F:GTP binding"/>
    <property type="evidence" value="ECO:0007669"/>
    <property type="project" value="UniProtKB-KW"/>
</dbReference>
<dbReference type="PROSITE" id="PS51420">
    <property type="entry name" value="RHO"/>
    <property type="match status" value="1"/>
</dbReference>
<dbReference type="EMBL" id="CAJHNH020006669">
    <property type="protein sequence ID" value="CAG5134011.1"/>
    <property type="molecule type" value="Genomic_DNA"/>
</dbReference>
<dbReference type="PROSITE" id="PS51421">
    <property type="entry name" value="RAS"/>
    <property type="match status" value="1"/>
</dbReference>
<comment type="caution">
    <text evidence="3">The sequence shown here is derived from an EMBL/GenBank/DDBJ whole genome shotgun (WGS) entry which is preliminary data.</text>
</comment>
<reference evidence="3" key="1">
    <citation type="submission" date="2021-04" db="EMBL/GenBank/DDBJ databases">
        <authorList>
            <consortium name="Molecular Ecology Group"/>
        </authorList>
    </citation>
    <scope>NUCLEOTIDE SEQUENCE</scope>
</reference>
<dbReference type="InterPro" id="IPR005225">
    <property type="entry name" value="Small_GTP-bd"/>
</dbReference>
<dbReference type="CDD" id="cd00157">
    <property type="entry name" value="Rho"/>
    <property type="match status" value="1"/>
</dbReference>
<dbReference type="PANTHER" id="PTHR24072">
    <property type="entry name" value="RHO FAMILY GTPASE"/>
    <property type="match status" value="1"/>
</dbReference>
<dbReference type="SMART" id="SM00175">
    <property type="entry name" value="RAB"/>
    <property type="match status" value="1"/>
</dbReference>
<keyword evidence="1" id="KW-0547">Nucleotide-binding</keyword>
<dbReference type="Pfam" id="PF00071">
    <property type="entry name" value="Ras"/>
    <property type="match status" value="1"/>
</dbReference>
<keyword evidence="2" id="KW-0342">GTP-binding</keyword>
<protein>
    <submittedName>
        <fullName evidence="3">Uncharacterized protein</fullName>
    </submittedName>
</protein>
<evidence type="ECO:0000256" key="1">
    <source>
        <dbReference type="ARBA" id="ARBA00022741"/>
    </source>
</evidence>
<dbReference type="Gene3D" id="3.40.50.300">
    <property type="entry name" value="P-loop containing nucleotide triphosphate hydrolases"/>
    <property type="match status" value="1"/>
</dbReference>
<dbReference type="GO" id="GO:0003924">
    <property type="term" value="F:GTPase activity"/>
    <property type="evidence" value="ECO:0007669"/>
    <property type="project" value="InterPro"/>
</dbReference>
<sequence length="193" mass="21851">MEKTIYSRNVNCIKCAVVGDGMVGKTSMLYSYSRGVFNHKYTATVLETYTVSLRTGEDTILVKIYDTAGQNDFEKFRVDPYLESDVIILCFSETDMESFSNVIQVWMPEIKQHVNRKIPVILIGTKTDLRGRVKSVIKREDGLQMAKLIGAAAYVECSARNGVGLDILFTTIIECASRTNKRKNSFLNRLLKR</sequence>
<accession>A0A8S4A6M8</accession>
<evidence type="ECO:0000313" key="4">
    <source>
        <dbReference type="Proteomes" id="UP000678393"/>
    </source>
</evidence>
<dbReference type="InterPro" id="IPR027417">
    <property type="entry name" value="P-loop_NTPase"/>
</dbReference>
<dbReference type="OrthoDB" id="25896at2759"/>
<organism evidence="3 4">
    <name type="scientific">Candidula unifasciata</name>
    <dbReference type="NCBI Taxonomy" id="100452"/>
    <lineage>
        <taxon>Eukaryota</taxon>
        <taxon>Metazoa</taxon>
        <taxon>Spiralia</taxon>
        <taxon>Lophotrochozoa</taxon>
        <taxon>Mollusca</taxon>
        <taxon>Gastropoda</taxon>
        <taxon>Heterobranchia</taxon>
        <taxon>Euthyneura</taxon>
        <taxon>Panpulmonata</taxon>
        <taxon>Eupulmonata</taxon>
        <taxon>Stylommatophora</taxon>
        <taxon>Helicina</taxon>
        <taxon>Helicoidea</taxon>
        <taxon>Geomitridae</taxon>
        <taxon>Candidula</taxon>
    </lineage>
</organism>
<keyword evidence="4" id="KW-1185">Reference proteome</keyword>
<proteinExistence type="predicted"/>
<gene>
    <name evidence="3" type="ORF">CUNI_LOCUS19569</name>
</gene>
<dbReference type="SMART" id="SM00173">
    <property type="entry name" value="RAS"/>
    <property type="match status" value="1"/>
</dbReference>
<dbReference type="GO" id="GO:0007264">
    <property type="term" value="P:small GTPase-mediated signal transduction"/>
    <property type="evidence" value="ECO:0007669"/>
    <property type="project" value="InterPro"/>
</dbReference>
<dbReference type="Proteomes" id="UP000678393">
    <property type="component" value="Unassembled WGS sequence"/>
</dbReference>
<dbReference type="SMART" id="SM00174">
    <property type="entry name" value="RHO"/>
    <property type="match status" value="1"/>
</dbReference>
<dbReference type="PRINTS" id="PR00449">
    <property type="entry name" value="RASTRNSFRMNG"/>
</dbReference>
<evidence type="ECO:0000313" key="3">
    <source>
        <dbReference type="EMBL" id="CAG5134011.1"/>
    </source>
</evidence>
<dbReference type="InterPro" id="IPR001806">
    <property type="entry name" value="Small_GTPase"/>
</dbReference>
<dbReference type="NCBIfam" id="TIGR00231">
    <property type="entry name" value="small_GTP"/>
    <property type="match status" value="1"/>
</dbReference>
<dbReference type="SUPFAM" id="SSF52540">
    <property type="entry name" value="P-loop containing nucleoside triphosphate hydrolases"/>
    <property type="match status" value="1"/>
</dbReference>
<dbReference type="AlphaFoldDB" id="A0A8S4A6M8"/>
<dbReference type="PROSITE" id="PS51419">
    <property type="entry name" value="RAB"/>
    <property type="match status" value="1"/>
</dbReference>
<dbReference type="InterPro" id="IPR003578">
    <property type="entry name" value="Small_GTPase_Rho"/>
</dbReference>
<evidence type="ECO:0000256" key="2">
    <source>
        <dbReference type="ARBA" id="ARBA00023134"/>
    </source>
</evidence>
<name>A0A8S4A6M8_9EUPU</name>